<dbReference type="EMBL" id="HBUE01149241">
    <property type="protein sequence ID" value="CAG6504242.1"/>
    <property type="molecule type" value="Transcribed_RNA"/>
</dbReference>
<dbReference type="EMBL" id="HBUE01254206">
    <property type="protein sequence ID" value="CAG6555518.1"/>
    <property type="molecule type" value="Transcribed_RNA"/>
</dbReference>
<protein>
    <submittedName>
        <fullName evidence="1">(northern house mosquito) hypothetical protein</fullName>
    </submittedName>
</protein>
<name>A0A8D8D237_CULPI</name>
<accession>A0A8D8D237</accession>
<sequence>MVMIAVIIIYMAQAGGRPGLLEVWRLVLVLLLLVLERMERERVVLVDDLLLFIFMVFLSNLNRRVLHRHRTSRRHSVQLELPSNAAGRVGKIGLTVLRPRQIRQLVQIVLLAPNLHSGRLTTIHFPRWNRSGRHRPDRLHVRISRQRRRRVVVRLAAHVIVVGFRRGPPVDRFHFRVGSVVKVDRHLDVLLHFVIPTANHTDVPGIPTPGHAGHITDLELLLINRNQRSSTHFFPPNTDPIFFLFAGGLFDGL</sequence>
<dbReference type="AlphaFoldDB" id="A0A8D8D237"/>
<evidence type="ECO:0000313" key="1">
    <source>
        <dbReference type="EMBL" id="CAG6504242.1"/>
    </source>
</evidence>
<reference evidence="1" key="1">
    <citation type="submission" date="2021-05" db="EMBL/GenBank/DDBJ databases">
        <authorList>
            <person name="Alioto T."/>
            <person name="Alioto T."/>
            <person name="Gomez Garrido J."/>
        </authorList>
    </citation>
    <scope>NUCLEOTIDE SEQUENCE</scope>
</reference>
<organism evidence="1">
    <name type="scientific">Culex pipiens</name>
    <name type="common">House mosquito</name>
    <dbReference type="NCBI Taxonomy" id="7175"/>
    <lineage>
        <taxon>Eukaryota</taxon>
        <taxon>Metazoa</taxon>
        <taxon>Ecdysozoa</taxon>
        <taxon>Arthropoda</taxon>
        <taxon>Hexapoda</taxon>
        <taxon>Insecta</taxon>
        <taxon>Pterygota</taxon>
        <taxon>Neoptera</taxon>
        <taxon>Endopterygota</taxon>
        <taxon>Diptera</taxon>
        <taxon>Nematocera</taxon>
        <taxon>Culicoidea</taxon>
        <taxon>Culicidae</taxon>
        <taxon>Culicinae</taxon>
        <taxon>Culicini</taxon>
        <taxon>Culex</taxon>
        <taxon>Culex</taxon>
    </lineage>
</organism>
<proteinExistence type="predicted"/>